<evidence type="ECO:0000256" key="3">
    <source>
        <dbReference type="ARBA" id="ARBA00022692"/>
    </source>
</evidence>
<feature type="transmembrane region" description="Helical" evidence="8">
    <location>
        <begin position="12"/>
        <end position="33"/>
    </location>
</feature>
<dbReference type="AlphaFoldDB" id="A0A679ELI8"/>
<evidence type="ECO:0000259" key="9">
    <source>
        <dbReference type="Pfam" id="PF01578"/>
    </source>
</evidence>
<evidence type="ECO:0000256" key="6">
    <source>
        <dbReference type="ARBA" id="ARBA00023136"/>
    </source>
</evidence>
<dbReference type="GO" id="GO:0015232">
    <property type="term" value="F:heme transmembrane transporter activity"/>
    <property type="evidence" value="ECO:0007669"/>
    <property type="project" value="InterPro"/>
</dbReference>
<evidence type="ECO:0000256" key="4">
    <source>
        <dbReference type="ARBA" id="ARBA00022748"/>
    </source>
</evidence>
<sequence length="268" mass="30565">MDRFLRWTGRETVFFLTAFAWLCTGVTVGIVLSSDPDYLQGENFRLLYWHVPAAWWSLWAYGGATIGAFLYLWRKNPWWDRVSGAWCWVSWVWAIGCVWTGMLWGKTTWGVYWVWDARLTSMAALVAMLSAVPLIRRQGTAEQGAKRAAYWVLFGAWNVPLIKASVDWWNTLHQSSTITLQGSSASPSIVYTLGFATLAAWCWTLVWWIYRLRTSLLADRAYALTAYATNQNTSFSSSSSTSFSNSPIEKTNTETMGENKILQNRLKS</sequence>
<evidence type="ECO:0000256" key="1">
    <source>
        <dbReference type="ARBA" id="ARBA00004141"/>
    </source>
</evidence>
<dbReference type="InterPro" id="IPR003557">
    <property type="entry name" value="Cyt_c_biogenesis_CcmC"/>
</dbReference>
<keyword evidence="10" id="KW-0496">Mitochondrion</keyword>
<evidence type="ECO:0000256" key="7">
    <source>
        <dbReference type="SAM" id="MobiDB-lite"/>
    </source>
</evidence>
<dbReference type="PRINTS" id="PR01386">
    <property type="entry name" value="CCMCBIOGNSIS"/>
</dbReference>
<evidence type="ECO:0000256" key="8">
    <source>
        <dbReference type="SAM" id="Phobius"/>
    </source>
</evidence>
<dbReference type="Pfam" id="PF01578">
    <property type="entry name" value="Cytochrom_C_asm"/>
    <property type="match status" value="1"/>
</dbReference>
<feature type="transmembrane region" description="Helical" evidence="8">
    <location>
        <begin position="189"/>
        <end position="210"/>
    </location>
</feature>
<feature type="transmembrane region" description="Helical" evidence="8">
    <location>
        <begin position="117"/>
        <end position="136"/>
    </location>
</feature>
<name>A0A679ELI8_9CRYP</name>
<dbReference type="PANTHER" id="PTHR30071">
    <property type="entry name" value="HEME EXPORTER PROTEIN C"/>
    <property type="match status" value="1"/>
</dbReference>
<keyword evidence="4" id="KW-0201">Cytochrome c-type biogenesis</keyword>
<proteinExistence type="inferred from homology"/>
<feature type="domain" description="Cytochrome c assembly protein" evidence="9">
    <location>
        <begin position="16"/>
        <end position="173"/>
    </location>
</feature>
<dbReference type="GO" id="GO:0017004">
    <property type="term" value="P:cytochrome complex assembly"/>
    <property type="evidence" value="ECO:0007669"/>
    <property type="project" value="UniProtKB-KW"/>
</dbReference>
<dbReference type="GO" id="GO:0020037">
    <property type="term" value="F:heme binding"/>
    <property type="evidence" value="ECO:0007669"/>
    <property type="project" value="InterPro"/>
</dbReference>
<dbReference type="EMBL" id="LC515367">
    <property type="protein sequence ID" value="BBQ05370.1"/>
    <property type="molecule type" value="Genomic_DNA"/>
</dbReference>
<evidence type="ECO:0000313" key="10">
    <source>
        <dbReference type="EMBL" id="BBQ05370.1"/>
    </source>
</evidence>
<organism evidence="10">
    <name type="scientific">Hemiarma marina</name>
    <dbReference type="NCBI Taxonomy" id="1848298"/>
    <lineage>
        <taxon>Eukaryota</taxon>
        <taxon>Cryptophyceae</taxon>
        <taxon>Cyathomonadacea</taxon>
        <taxon>Goniomonadaceae</taxon>
    </lineage>
</organism>
<geneLocation type="mitochondrion" evidence="10"/>
<comment type="subcellular location">
    <subcellularLocation>
        <location evidence="1">Membrane</location>
        <topology evidence="1">Multi-pass membrane protein</topology>
    </subcellularLocation>
</comment>
<feature type="compositionally biased region" description="Low complexity" evidence="7">
    <location>
        <begin position="232"/>
        <end position="246"/>
    </location>
</feature>
<gene>
    <name evidence="10" type="primary">ccmC</name>
</gene>
<dbReference type="InterPro" id="IPR002541">
    <property type="entry name" value="Cyt_c_assembly"/>
</dbReference>
<feature type="transmembrane region" description="Helical" evidence="8">
    <location>
        <begin position="148"/>
        <end position="169"/>
    </location>
</feature>
<feature type="transmembrane region" description="Helical" evidence="8">
    <location>
        <begin position="53"/>
        <end position="73"/>
    </location>
</feature>
<keyword evidence="6 8" id="KW-0472">Membrane</keyword>
<keyword evidence="5 8" id="KW-1133">Transmembrane helix</keyword>
<dbReference type="GO" id="GO:0005886">
    <property type="term" value="C:plasma membrane"/>
    <property type="evidence" value="ECO:0007669"/>
    <property type="project" value="TreeGrafter"/>
</dbReference>
<reference evidence="10" key="1">
    <citation type="submission" date="2019-12" db="EMBL/GenBank/DDBJ databases">
        <title>Mitochondrial genomes of Hemiarma marina and Leucocryptos marina revised the evolution of cytochrome c maturation in Cryptista.</title>
        <authorList>
            <person name="Nishimura Y."/>
            <person name="Kume K."/>
            <person name="Sonehara K."/>
            <person name="Tanifuji G."/>
            <person name="Shiratori T."/>
            <person name="Ishida K."/>
            <person name="Hashimoto T."/>
            <person name="Inagaki Y."/>
            <person name="Ohkuma M."/>
        </authorList>
    </citation>
    <scope>NUCLEOTIDE SEQUENCE</scope>
    <source>
        <strain evidence="10">SRT149</strain>
    </source>
</reference>
<keyword evidence="3 8" id="KW-0812">Transmembrane</keyword>
<evidence type="ECO:0000256" key="2">
    <source>
        <dbReference type="ARBA" id="ARBA00005840"/>
    </source>
</evidence>
<feature type="transmembrane region" description="Helical" evidence="8">
    <location>
        <begin position="85"/>
        <end position="105"/>
    </location>
</feature>
<feature type="region of interest" description="Disordered" evidence="7">
    <location>
        <begin position="232"/>
        <end position="251"/>
    </location>
</feature>
<protein>
    <submittedName>
        <fullName evidence="10">Heme ABC transporter permease CcmC</fullName>
    </submittedName>
</protein>
<accession>A0A679ELI8</accession>
<dbReference type="InterPro" id="IPR045062">
    <property type="entry name" value="Cyt_c_biogenesis_CcsA/CcmC"/>
</dbReference>
<evidence type="ECO:0000256" key="5">
    <source>
        <dbReference type="ARBA" id="ARBA00022989"/>
    </source>
</evidence>
<dbReference type="PANTHER" id="PTHR30071:SF1">
    <property type="entry name" value="CYTOCHROME B_B6 PROTEIN-RELATED"/>
    <property type="match status" value="1"/>
</dbReference>
<comment type="similarity">
    <text evidence="2">Belongs to the CcmC/CycZ/HelC family.</text>
</comment>